<evidence type="ECO:0000313" key="2">
    <source>
        <dbReference type="EMBL" id="MFB9135864.1"/>
    </source>
</evidence>
<name>A0ABV5HNN5_9VIBR</name>
<dbReference type="Proteomes" id="UP001589645">
    <property type="component" value="Unassembled WGS sequence"/>
</dbReference>
<evidence type="ECO:0000313" key="3">
    <source>
        <dbReference type="Proteomes" id="UP001589645"/>
    </source>
</evidence>
<dbReference type="EMBL" id="JBHMEP010000003">
    <property type="protein sequence ID" value="MFB9135864.1"/>
    <property type="molecule type" value="Genomic_DNA"/>
</dbReference>
<evidence type="ECO:0008006" key="4">
    <source>
        <dbReference type="Google" id="ProtNLM"/>
    </source>
</evidence>
<keyword evidence="3" id="KW-1185">Reference proteome</keyword>
<dbReference type="RefSeq" id="WP_390193408.1">
    <property type="nucleotide sequence ID" value="NZ_JBHMEP010000003.1"/>
</dbReference>
<feature type="chain" id="PRO_5047419681" description="Histidine kinase" evidence="1">
    <location>
        <begin position="23"/>
        <end position="117"/>
    </location>
</feature>
<sequence>MFRVTSLLAAVLLVPLSPSVLAVDPVKDTIKLHRKVKHEKHKVENTIHDTKRTVNELQEGTYVENSVKRKVDDVTDPLEDKVDTVKDLTDPNEMKKRAKDEIKDKEQQAFNDWLYDD</sequence>
<reference evidence="2 3" key="1">
    <citation type="submission" date="2024-09" db="EMBL/GenBank/DDBJ databases">
        <authorList>
            <person name="Sun Q."/>
            <person name="Mori K."/>
        </authorList>
    </citation>
    <scope>NUCLEOTIDE SEQUENCE [LARGE SCALE GENOMIC DNA]</scope>
    <source>
        <strain evidence="2 3">CECT 8064</strain>
    </source>
</reference>
<feature type="signal peptide" evidence="1">
    <location>
        <begin position="1"/>
        <end position="22"/>
    </location>
</feature>
<comment type="caution">
    <text evidence="2">The sequence shown here is derived from an EMBL/GenBank/DDBJ whole genome shotgun (WGS) entry which is preliminary data.</text>
</comment>
<keyword evidence="1" id="KW-0732">Signal</keyword>
<accession>A0ABV5HNN5</accession>
<protein>
    <recommendedName>
        <fullName evidence="4">Histidine kinase</fullName>
    </recommendedName>
</protein>
<evidence type="ECO:0000256" key="1">
    <source>
        <dbReference type="SAM" id="SignalP"/>
    </source>
</evidence>
<gene>
    <name evidence="2" type="ORF">ACFFUV_12900</name>
</gene>
<proteinExistence type="predicted"/>
<organism evidence="2 3">
    <name type="scientific">Vibrio olivae</name>
    <dbReference type="NCBI Taxonomy" id="1243002"/>
    <lineage>
        <taxon>Bacteria</taxon>
        <taxon>Pseudomonadati</taxon>
        <taxon>Pseudomonadota</taxon>
        <taxon>Gammaproteobacteria</taxon>
        <taxon>Vibrionales</taxon>
        <taxon>Vibrionaceae</taxon>
        <taxon>Vibrio</taxon>
    </lineage>
</organism>